<dbReference type="Proteomes" id="UP000440578">
    <property type="component" value="Unassembled WGS sequence"/>
</dbReference>
<protein>
    <submittedName>
        <fullName evidence="1">Uncharacterized protein</fullName>
    </submittedName>
</protein>
<organism evidence="1 2">
    <name type="scientific">Amphibalanus amphitrite</name>
    <name type="common">Striped barnacle</name>
    <name type="synonym">Balanus amphitrite</name>
    <dbReference type="NCBI Taxonomy" id="1232801"/>
    <lineage>
        <taxon>Eukaryota</taxon>
        <taxon>Metazoa</taxon>
        <taxon>Ecdysozoa</taxon>
        <taxon>Arthropoda</taxon>
        <taxon>Crustacea</taxon>
        <taxon>Multicrustacea</taxon>
        <taxon>Cirripedia</taxon>
        <taxon>Thoracica</taxon>
        <taxon>Thoracicalcarea</taxon>
        <taxon>Balanomorpha</taxon>
        <taxon>Balanoidea</taxon>
        <taxon>Balanidae</taxon>
        <taxon>Amphibalaninae</taxon>
        <taxon>Amphibalanus</taxon>
    </lineage>
</organism>
<accession>A0A6A4VK30</accession>
<reference evidence="1 2" key="1">
    <citation type="submission" date="2019-07" db="EMBL/GenBank/DDBJ databases">
        <title>Draft genome assembly of a fouling barnacle, Amphibalanus amphitrite (Darwin, 1854): The first reference genome for Thecostraca.</title>
        <authorList>
            <person name="Kim W."/>
        </authorList>
    </citation>
    <scope>NUCLEOTIDE SEQUENCE [LARGE SCALE GENOMIC DNA]</scope>
    <source>
        <strain evidence="1">SNU_AA5</strain>
        <tissue evidence="1">Soma without cirri and trophi</tissue>
    </source>
</reference>
<dbReference type="AlphaFoldDB" id="A0A6A4VK30"/>
<name>A0A6A4VK30_AMPAM</name>
<evidence type="ECO:0000313" key="2">
    <source>
        <dbReference type="Proteomes" id="UP000440578"/>
    </source>
</evidence>
<dbReference type="EMBL" id="VIIS01001849">
    <property type="protein sequence ID" value="KAF0291884.1"/>
    <property type="molecule type" value="Genomic_DNA"/>
</dbReference>
<evidence type="ECO:0000313" key="1">
    <source>
        <dbReference type="EMBL" id="KAF0291884.1"/>
    </source>
</evidence>
<keyword evidence="2" id="KW-1185">Reference proteome</keyword>
<sequence>MASGGVVRLSAEHIPSLVSRLASYGALSLQTRTVLRLLRARINPAPFRLLAAGTEGANLVTVTAMEMTPGRAVLDVCGPESAAGRRRLDSLLRASELAELWRRPVRVEFMAEGLADVFRTAAERHGLRRIVDVNETLRLFVRPDDLPDPPPVHQTGLEVRSLEQRHLVKVENRWWYSRINNIHRQEPN</sequence>
<comment type="caution">
    <text evidence="1">The sequence shown here is derived from an EMBL/GenBank/DDBJ whole genome shotgun (WGS) entry which is preliminary data.</text>
</comment>
<proteinExistence type="predicted"/>
<gene>
    <name evidence="1" type="ORF">FJT64_010071</name>
</gene>